<dbReference type="OrthoDB" id="10387995at2759"/>
<evidence type="ECO:0000256" key="1">
    <source>
        <dbReference type="SAM" id="Phobius"/>
    </source>
</evidence>
<dbReference type="InterPro" id="IPR022041">
    <property type="entry name" value="Methyltransf_FA"/>
</dbReference>
<keyword evidence="4" id="KW-1185">Reference proteome</keyword>
<organism evidence="3 4">
    <name type="scientific">Mytilus edulis</name>
    <name type="common">Blue mussel</name>
    <dbReference type="NCBI Taxonomy" id="6550"/>
    <lineage>
        <taxon>Eukaryota</taxon>
        <taxon>Metazoa</taxon>
        <taxon>Spiralia</taxon>
        <taxon>Lophotrochozoa</taxon>
        <taxon>Mollusca</taxon>
        <taxon>Bivalvia</taxon>
        <taxon>Autobranchia</taxon>
        <taxon>Pteriomorphia</taxon>
        <taxon>Mytilida</taxon>
        <taxon>Mytiloidea</taxon>
        <taxon>Mytilidae</taxon>
        <taxon>Mytilinae</taxon>
        <taxon>Mytilus</taxon>
    </lineage>
</organism>
<accession>A0A8S3U3T9</accession>
<sequence length="366" mass="40999">MFLSQTKSAVGLRIRFVETGNAGNIDSFNEPLSSYWNHLTLLSDYGYSSVKESTLKFMVRSCKDSFVSMNTSDGTYEIVIGSYAGTQVSFRYNRTWLLDIPQPELLNCHGFRPFWIHWTTESFSIGKGFNISSGKIKELSWIKSHIVSEVGIMTGFGSTGEWIIYFGDDNTDIRAVAWSCSLDENSMGTTVNQKDEITSVSSYHRKDIPPDFKIDKKSLSSYKRSKTSAPDSRFSASCIGGVGVAVIVIVLVSVVFIDVWSVMKTCRRKQNQYTLLIVLVCVLPSVLNVPIRRDLHSLRMEQTHPIKSILPVRVGITTTNGKQRQKRSDLISISCMTQECVDRLTQALAILNQTNIDAARPSGRWG</sequence>
<name>A0A8S3U3T9_MYTED</name>
<reference evidence="3" key="1">
    <citation type="submission" date="2021-03" db="EMBL/GenBank/DDBJ databases">
        <authorList>
            <person name="Bekaert M."/>
        </authorList>
    </citation>
    <scope>NUCLEOTIDE SEQUENCE</scope>
</reference>
<keyword evidence="1" id="KW-0472">Membrane</keyword>
<feature type="domain" description="Farnesoic acid O-methyl transferase" evidence="2">
    <location>
        <begin position="47"/>
        <end position="164"/>
    </location>
</feature>
<evidence type="ECO:0000313" key="4">
    <source>
        <dbReference type="Proteomes" id="UP000683360"/>
    </source>
</evidence>
<feature type="transmembrane region" description="Helical" evidence="1">
    <location>
        <begin position="273"/>
        <end position="291"/>
    </location>
</feature>
<comment type="caution">
    <text evidence="3">The sequence shown here is derived from an EMBL/GenBank/DDBJ whole genome shotgun (WGS) entry which is preliminary data.</text>
</comment>
<dbReference type="EMBL" id="CAJPWZ010002417">
    <property type="protein sequence ID" value="CAG2238221.1"/>
    <property type="molecule type" value="Genomic_DNA"/>
</dbReference>
<feature type="transmembrane region" description="Helical" evidence="1">
    <location>
        <begin position="234"/>
        <end position="261"/>
    </location>
</feature>
<evidence type="ECO:0000259" key="2">
    <source>
        <dbReference type="Pfam" id="PF12248"/>
    </source>
</evidence>
<dbReference type="AlphaFoldDB" id="A0A8S3U3T9"/>
<dbReference type="Proteomes" id="UP000683360">
    <property type="component" value="Unassembled WGS sequence"/>
</dbReference>
<dbReference type="Pfam" id="PF12248">
    <property type="entry name" value="Methyltransf_FA"/>
    <property type="match status" value="1"/>
</dbReference>
<evidence type="ECO:0000313" key="3">
    <source>
        <dbReference type="EMBL" id="CAG2238221.1"/>
    </source>
</evidence>
<keyword evidence="1" id="KW-0812">Transmembrane</keyword>
<protein>
    <recommendedName>
        <fullName evidence="2">Farnesoic acid O-methyl transferase domain-containing protein</fullName>
    </recommendedName>
</protein>
<proteinExistence type="predicted"/>
<keyword evidence="1" id="KW-1133">Transmembrane helix</keyword>
<gene>
    <name evidence="3" type="ORF">MEDL_50570</name>
</gene>